<proteinExistence type="predicted"/>
<reference evidence="2" key="1">
    <citation type="journal article" date="2019" name="Int. J. Syst. Evol. Microbiol.">
        <title>The Global Catalogue of Microorganisms (GCM) 10K type strain sequencing project: providing services to taxonomists for standard genome sequencing and annotation.</title>
        <authorList>
            <consortium name="The Broad Institute Genomics Platform"/>
            <consortium name="The Broad Institute Genome Sequencing Center for Infectious Disease"/>
            <person name="Wu L."/>
            <person name="Ma J."/>
        </authorList>
    </citation>
    <scope>NUCLEOTIDE SEQUENCE [LARGE SCALE GENOMIC DNA]</scope>
    <source>
        <strain evidence="2">CECT 7398</strain>
    </source>
</reference>
<evidence type="ECO:0000313" key="2">
    <source>
        <dbReference type="Proteomes" id="UP001238540"/>
    </source>
</evidence>
<organism evidence="1 2">
    <name type="scientific">Vibrio ostreicida</name>
    <dbReference type="NCBI Taxonomy" id="526588"/>
    <lineage>
        <taxon>Bacteria</taxon>
        <taxon>Pseudomonadati</taxon>
        <taxon>Pseudomonadota</taxon>
        <taxon>Gammaproteobacteria</taxon>
        <taxon>Vibrionales</taxon>
        <taxon>Vibrionaceae</taxon>
        <taxon>Vibrio</taxon>
    </lineage>
</organism>
<sequence length="62" mass="6746">MFDIGDVPAGRVSAKAVTDIKGVNRDEMSKAVECCLKSMFFCSPSLSLKQSDKINNATVDEF</sequence>
<dbReference type="Proteomes" id="UP001238540">
    <property type="component" value="Unassembled WGS sequence"/>
</dbReference>
<keyword evidence="2" id="KW-1185">Reference proteome</keyword>
<gene>
    <name evidence="1" type="ORF">QWZ16_17500</name>
</gene>
<accession>A0ABT8BWA7</accession>
<evidence type="ECO:0000313" key="1">
    <source>
        <dbReference type="EMBL" id="MDN3611400.1"/>
    </source>
</evidence>
<comment type="caution">
    <text evidence="1">The sequence shown here is derived from an EMBL/GenBank/DDBJ whole genome shotgun (WGS) entry which is preliminary data.</text>
</comment>
<dbReference type="EMBL" id="JAUFQC010000027">
    <property type="protein sequence ID" value="MDN3611400.1"/>
    <property type="molecule type" value="Genomic_DNA"/>
</dbReference>
<protein>
    <submittedName>
        <fullName evidence="1">Uncharacterized protein</fullName>
    </submittedName>
</protein>
<dbReference type="RefSeq" id="WP_290313424.1">
    <property type="nucleotide sequence ID" value="NZ_JAUFQC010000027.1"/>
</dbReference>
<name>A0ABT8BWA7_9VIBR</name>